<dbReference type="AlphaFoldDB" id="A0A3B0Z5A4"/>
<dbReference type="PANTHER" id="PTHR43214:SF38">
    <property type="entry name" value="NITRATE_NITRITE RESPONSE REGULATOR PROTEIN NARL"/>
    <property type="match status" value="1"/>
</dbReference>
<dbReference type="CDD" id="cd06170">
    <property type="entry name" value="LuxR_C_like"/>
    <property type="match status" value="1"/>
</dbReference>
<organism evidence="5">
    <name type="scientific">hydrothermal vent metagenome</name>
    <dbReference type="NCBI Taxonomy" id="652676"/>
    <lineage>
        <taxon>unclassified sequences</taxon>
        <taxon>metagenomes</taxon>
        <taxon>ecological metagenomes</taxon>
    </lineage>
</organism>
<dbReference type="PROSITE" id="PS00622">
    <property type="entry name" value="HTH_LUXR_1"/>
    <property type="match status" value="1"/>
</dbReference>
<dbReference type="GO" id="GO:0006355">
    <property type="term" value="P:regulation of DNA-templated transcription"/>
    <property type="evidence" value="ECO:0007669"/>
    <property type="project" value="InterPro"/>
</dbReference>
<reference evidence="5" key="1">
    <citation type="submission" date="2018-06" db="EMBL/GenBank/DDBJ databases">
        <authorList>
            <person name="Zhirakovskaya E."/>
        </authorList>
    </citation>
    <scope>NUCLEOTIDE SEQUENCE</scope>
</reference>
<dbReference type="GO" id="GO:0003677">
    <property type="term" value="F:DNA binding"/>
    <property type="evidence" value="ECO:0007669"/>
    <property type="project" value="UniProtKB-KW"/>
</dbReference>
<evidence type="ECO:0000259" key="4">
    <source>
        <dbReference type="PROSITE" id="PS50110"/>
    </source>
</evidence>
<dbReference type="InterPro" id="IPR001789">
    <property type="entry name" value="Sig_transdc_resp-reg_receiver"/>
</dbReference>
<evidence type="ECO:0000256" key="2">
    <source>
        <dbReference type="ARBA" id="ARBA00023125"/>
    </source>
</evidence>
<dbReference type="Gene3D" id="3.40.50.2300">
    <property type="match status" value="1"/>
</dbReference>
<sequence length="220" mass="24166">MSLRVLLIDDHTLFRVGLEGLLAHRNIEVIASIGEGREGLQRAEELKPDIVLLDMRMPDINGIGVLRKLRESGFRNPVVMLTTSTDERDLVESLRNGAQGYLLKDMEPDQLVMALRDIVDGKTVVAPDLAPVLAKVVQGDGSLPNETSPFDELTPRESEILCLLAEGQSNKVIARNLGISDGTVKLHVKAILRKLGVHSRVEAAVIAVEQGLRNNRENNE</sequence>
<name>A0A3B0Z5A4_9ZZZZ</name>
<dbReference type="SUPFAM" id="SSF52172">
    <property type="entry name" value="CheY-like"/>
    <property type="match status" value="1"/>
</dbReference>
<dbReference type="InterPro" id="IPR058245">
    <property type="entry name" value="NreC/VraR/RcsB-like_REC"/>
</dbReference>
<keyword evidence="2" id="KW-0238">DNA-binding</keyword>
<gene>
    <name evidence="5" type="ORF">MNBD_GAMMA14-2731</name>
</gene>
<dbReference type="Pfam" id="PF00072">
    <property type="entry name" value="Response_reg"/>
    <property type="match status" value="1"/>
</dbReference>
<dbReference type="SMART" id="SM00448">
    <property type="entry name" value="REC"/>
    <property type="match status" value="1"/>
</dbReference>
<feature type="domain" description="Response regulatory" evidence="4">
    <location>
        <begin position="4"/>
        <end position="119"/>
    </location>
</feature>
<dbReference type="SUPFAM" id="SSF46894">
    <property type="entry name" value="C-terminal effector domain of the bipartite response regulators"/>
    <property type="match status" value="1"/>
</dbReference>
<dbReference type="SMART" id="SM00421">
    <property type="entry name" value="HTH_LUXR"/>
    <property type="match status" value="1"/>
</dbReference>
<dbReference type="PROSITE" id="PS50043">
    <property type="entry name" value="HTH_LUXR_2"/>
    <property type="match status" value="1"/>
</dbReference>
<dbReference type="EMBL" id="UOFM01000537">
    <property type="protein sequence ID" value="VAW83383.1"/>
    <property type="molecule type" value="Genomic_DNA"/>
</dbReference>
<dbReference type="InterPro" id="IPR016032">
    <property type="entry name" value="Sig_transdc_resp-reg_C-effctor"/>
</dbReference>
<dbReference type="PROSITE" id="PS50110">
    <property type="entry name" value="RESPONSE_REGULATORY"/>
    <property type="match status" value="1"/>
</dbReference>
<accession>A0A3B0Z5A4</accession>
<proteinExistence type="predicted"/>
<keyword evidence="1" id="KW-0597">Phosphoprotein</keyword>
<dbReference type="InterPro" id="IPR000792">
    <property type="entry name" value="Tscrpt_reg_LuxR_C"/>
</dbReference>
<dbReference type="GO" id="GO:0000160">
    <property type="term" value="P:phosphorelay signal transduction system"/>
    <property type="evidence" value="ECO:0007669"/>
    <property type="project" value="InterPro"/>
</dbReference>
<evidence type="ECO:0000313" key="5">
    <source>
        <dbReference type="EMBL" id="VAW83383.1"/>
    </source>
</evidence>
<dbReference type="Pfam" id="PF00196">
    <property type="entry name" value="GerE"/>
    <property type="match status" value="1"/>
</dbReference>
<feature type="domain" description="HTH luxR-type" evidence="3">
    <location>
        <begin position="146"/>
        <end position="211"/>
    </location>
</feature>
<evidence type="ECO:0000259" key="3">
    <source>
        <dbReference type="PROSITE" id="PS50043"/>
    </source>
</evidence>
<dbReference type="InterPro" id="IPR011006">
    <property type="entry name" value="CheY-like_superfamily"/>
</dbReference>
<dbReference type="PRINTS" id="PR00038">
    <property type="entry name" value="HTHLUXR"/>
</dbReference>
<dbReference type="PANTHER" id="PTHR43214">
    <property type="entry name" value="TWO-COMPONENT RESPONSE REGULATOR"/>
    <property type="match status" value="1"/>
</dbReference>
<dbReference type="CDD" id="cd17535">
    <property type="entry name" value="REC_NarL-like"/>
    <property type="match status" value="1"/>
</dbReference>
<evidence type="ECO:0000256" key="1">
    <source>
        <dbReference type="ARBA" id="ARBA00022553"/>
    </source>
</evidence>
<protein>
    <submittedName>
        <fullName evidence="5">Nitrate/nitrite response regulator protein</fullName>
    </submittedName>
</protein>
<dbReference type="InterPro" id="IPR039420">
    <property type="entry name" value="WalR-like"/>
</dbReference>